<dbReference type="Gene3D" id="1.25.40.10">
    <property type="entry name" value="Tetratricopeptide repeat domain"/>
    <property type="match status" value="1"/>
</dbReference>
<proteinExistence type="predicted"/>
<keyword evidence="3" id="KW-1185">Reference proteome</keyword>
<dbReference type="InterPro" id="IPR011990">
    <property type="entry name" value="TPR-like_helical_dom_sf"/>
</dbReference>
<organism evidence="2 3">
    <name type="scientific">Rheinheimera aquimaris</name>
    <dbReference type="NCBI Taxonomy" id="412437"/>
    <lineage>
        <taxon>Bacteria</taxon>
        <taxon>Pseudomonadati</taxon>
        <taxon>Pseudomonadota</taxon>
        <taxon>Gammaproteobacteria</taxon>
        <taxon>Chromatiales</taxon>
        <taxon>Chromatiaceae</taxon>
        <taxon>Rheinheimera</taxon>
    </lineage>
</organism>
<evidence type="ECO:0008006" key="4">
    <source>
        <dbReference type="Google" id="ProtNLM"/>
    </source>
</evidence>
<evidence type="ECO:0000313" key="2">
    <source>
        <dbReference type="EMBL" id="GAA0549309.1"/>
    </source>
</evidence>
<dbReference type="SUPFAM" id="SSF48452">
    <property type="entry name" value="TPR-like"/>
    <property type="match status" value="1"/>
</dbReference>
<evidence type="ECO:0000313" key="3">
    <source>
        <dbReference type="Proteomes" id="UP001501169"/>
    </source>
</evidence>
<protein>
    <recommendedName>
        <fullName evidence="4">Tetratricopeptide repeat protein</fullName>
    </recommendedName>
</protein>
<comment type="caution">
    <text evidence="2">The sequence shown here is derived from an EMBL/GenBank/DDBJ whole genome shotgun (WGS) entry which is preliminary data.</text>
</comment>
<dbReference type="RefSeq" id="WP_226766535.1">
    <property type="nucleotide sequence ID" value="NZ_BAAAEO010000002.1"/>
</dbReference>
<accession>A0ABP3NNI3</accession>
<sequence length="153" mass="17197">MDTIEQWKHLIRQANSAFAHEHFQLAAALYQQAALLLAEAWPDYQQQIQAADSHHGQDSITLLIICFSISIQNLAETYARQQRWRRCLSTLNRSLTQVQQLQQTIPSAHPANVALLRESCNLRRELCRLSQLSAQPTPSSSGATMLPASPSVH</sequence>
<reference evidence="3" key="1">
    <citation type="journal article" date="2019" name="Int. J. Syst. Evol. Microbiol.">
        <title>The Global Catalogue of Microorganisms (GCM) 10K type strain sequencing project: providing services to taxonomists for standard genome sequencing and annotation.</title>
        <authorList>
            <consortium name="The Broad Institute Genomics Platform"/>
            <consortium name="The Broad Institute Genome Sequencing Center for Infectious Disease"/>
            <person name="Wu L."/>
            <person name="Ma J."/>
        </authorList>
    </citation>
    <scope>NUCLEOTIDE SEQUENCE [LARGE SCALE GENOMIC DNA]</scope>
    <source>
        <strain evidence="3">JCM 14331</strain>
    </source>
</reference>
<evidence type="ECO:0000256" key="1">
    <source>
        <dbReference type="SAM" id="MobiDB-lite"/>
    </source>
</evidence>
<dbReference type="Proteomes" id="UP001501169">
    <property type="component" value="Unassembled WGS sequence"/>
</dbReference>
<gene>
    <name evidence="2" type="ORF">GCM10009098_16180</name>
</gene>
<feature type="compositionally biased region" description="Polar residues" evidence="1">
    <location>
        <begin position="133"/>
        <end position="143"/>
    </location>
</feature>
<name>A0ABP3NNI3_9GAMM</name>
<dbReference type="EMBL" id="BAAAEO010000002">
    <property type="protein sequence ID" value="GAA0549309.1"/>
    <property type="molecule type" value="Genomic_DNA"/>
</dbReference>
<feature type="region of interest" description="Disordered" evidence="1">
    <location>
        <begin position="133"/>
        <end position="153"/>
    </location>
</feature>